<keyword evidence="3" id="KW-1185">Reference proteome</keyword>
<dbReference type="SUPFAM" id="SSF69318">
    <property type="entry name" value="Integrin alpha N-terminal domain"/>
    <property type="match status" value="1"/>
</dbReference>
<dbReference type="EMBL" id="JAENIJ010000013">
    <property type="protein sequence ID" value="MBK1882675.1"/>
    <property type="molecule type" value="Genomic_DNA"/>
</dbReference>
<comment type="caution">
    <text evidence="2">The sequence shown here is derived from an EMBL/GenBank/DDBJ whole genome shotgun (WGS) entry which is preliminary data.</text>
</comment>
<feature type="region of interest" description="Disordered" evidence="1">
    <location>
        <begin position="1105"/>
        <end position="1163"/>
    </location>
</feature>
<dbReference type="Proteomes" id="UP000603141">
    <property type="component" value="Unassembled WGS sequence"/>
</dbReference>
<evidence type="ECO:0000313" key="2">
    <source>
        <dbReference type="EMBL" id="MBK1882675.1"/>
    </source>
</evidence>
<dbReference type="RefSeq" id="WP_200270040.1">
    <property type="nucleotide sequence ID" value="NZ_JAENIJ010000013.1"/>
</dbReference>
<evidence type="ECO:0000313" key="3">
    <source>
        <dbReference type="Proteomes" id="UP000603141"/>
    </source>
</evidence>
<proteinExistence type="predicted"/>
<sequence>MFAAEDTHPADSNGDHRIVLSEIETYWNTTLSSMPDAEKKLDPAWQTADHLWRHGEFYTTHANLTAPFCFLPNATAPQANLSNRYARSLSVIEILAPNSPTTSATAEFRPFDGPDWFALDVGFDPSTGKMTMMVPYLPDLWLRDSTRRIEIRATLDGVMHECGDLELQPIDRSNFSFDIFYTQLDTILDDIALSQGVDLDSAMQSLKSGNAISAEANLFAAAKASADYNKAILDGLKNSGSASGQAVREINEELFLLLMSQEDRAETARMADRRNHATSSTMSRAIPMADGYHGCAPIHNRVDLQIESIERCRLDNKKDIIDQIKEATGLDGAIDKVGEKLSEIAEKTSKKFVSNADKGSKVTSGLPIFAIKASYELYNFKEEWNKQQLPYRITKFNYEAVDEIGNPTYLYEDSPQPGNGCETIRLKVFAHAEGRGFDTAKFLIDKIPSASDSLPQKIQDFPFLGKIATDLVNSGQKAVLDTAHAGLKEDLQFTPCRWPEDASAKGIELEFKENYLLETIPGSAIQVDGPESQFFRGANIGKGPLRVKLVVDERRLCLEPYNGLFSYEVKPIRVVFVQPAYTVDDVDHSLTISVDLEDSHEIGELNWYFADKNGNWLTALREEDGTETLNLEDIDGHITTSNTKRHTLTINPPDDLDLYPLTVEANSPAQGCLRPIVGGFRFSQAQIHYQAKAFFIQPNHTCFPLESSQTLTAIPADPTKELDVEWEVTSGNATITKTSATTATLVLGDTPSAEIEVMATGNDTFKSFGYYSSGPCFDSVSLFSQYSEAFHLNPVLGETYTSQISVLSFGDLDAFAESNPQQWLTGLTSGQSAGINYIYGIGATRATIMDHGVADEENGTYFNEVSQDGYFWPILNFNRSGLTDFGYEESAGGTYVTDYLELTADEKFGEAVAAEEMKLNPEGTEVTVTLSYFAPSDFFETGSNVNAFWTVFGGNKVDEYVEDGSYYLVATFPVTEELPTIVLRLTGSVNLGGDIYSVDYSGTTQFRKVQVRGMSTYMYSKDDSVPRLCGNWEGKLNVISEYIREGCCGNIELFGNDEYLGTAHQNIASSVTFLASNPDIVGSIPNFLYSTSDSIPYCLEVKRLKRDHPTPPVPPHRKPDDDPDPEPETPPEIDPDFKNSPVSNPDHPEFPSPDPILATSPGTQAGGIFIANQQVQYPFQEIDFTGANGLYPNGIELGTYQSNTGAYLSRSPFVSAASLAYLADTRYNVVAYGKLSGDFGDGLLLQREFDDVRYIDFWERDASDGKLTGTTLIHDAGSFRALGMGDYDGDGSNDIAGGDDSSFLTNGPLLLHKGSVTGFAATPTIFYSNPTQDVLRAAATIPGTTNSFIGAMDADESTAVLITLDSNGAVISRRSLPDIEGIQIRAFADLNNDTVPDLILHSFLATQFEVHFLNTDGTTQSTRTFTCPSNIILPGYPLF</sequence>
<name>A0A934S7F1_9BACT</name>
<gene>
    <name evidence="2" type="ORF">JIN85_09620</name>
</gene>
<protein>
    <submittedName>
        <fullName evidence="2">Uncharacterized protein</fullName>
    </submittedName>
</protein>
<accession>A0A934S7F1</accession>
<evidence type="ECO:0000256" key="1">
    <source>
        <dbReference type="SAM" id="MobiDB-lite"/>
    </source>
</evidence>
<dbReference type="InterPro" id="IPR028994">
    <property type="entry name" value="Integrin_alpha_N"/>
</dbReference>
<organism evidence="2 3">
    <name type="scientific">Luteolibacter pohnpeiensis</name>
    <dbReference type="NCBI Taxonomy" id="454153"/>
    <lineage>
        <taxon>Bacteria</taxon>
        <taxon>Pseudomonadati</taxon>
        <taxon>Verrucomicrobiota</taxon>
        <taxon>Verrucomicrobiia</taxon>
        <taxon>Verrucomicrobiales</taxon>
        <taxon>Verrucomicrobiaceae</taxon>
        <taxon>Luteolibacter</taxon>
    </lineage>
</organism>
<feature type="compositionally biased region" description="Acidic residues" evidence="1">
    <location>
        <begin position="1121"/>
        <end position="1134"/>
    </location>
</feature>
<reference evidence="2" key="1">
    <citation type="submission" date="2021-01" db="EMBL/GenBank/DDBJ databases">
        <title>Modified the classification status of verrucomicrobia.</title>
        <authorList>
            <person name="Feng X."/>
        </authorList>
    </citation>
    <scope>NUCLEOTIDE SEQUENCE</scope>
    <source>
        <strain evidence="2">KCTC 22041</strain>
    </source>
</reference>